<dbReference type="AlphaFoldDB" id="A0A3B0RU03"/>
<evidence type="ECO:0000313" key="2">
    <source>
        <dbReference type="EMBL" id="VAV95439.1"/>
    </source>
</evidence>
<organism evidence="2">
    <name type="scientific">hydrothermal vent metagenome</name>
    <dbReference type="NCBI Taxonomy" id="652676"/>
    <lineage>
        <taxon>unclassified sequences</taxon>
        <taxon>metagenomes</taxon>
        <taxon>ecological metagenomes</taxon>
    </lineage>
</organism>
<evidence type="ECO:0000256" key="1">
    <source>
        <dbReference type="SAM" id="MobiDB-lite"/>
    </source>
</evidence>
<feature type="region of interest" description="Disordered" evidence="1">
    <location>
        <begin position="17"/>
        <end position="36"/>
    </location>
</feature>
<sequence length="205" mass="21869">MSVAVWFRSVHTCMSSMHDGGRRSSFQGGRARSVSDEPGGWGLRVVSVSLGFSPPSLEDSLVTESLPYRARRLAVPPRSRSRLSPLKGGRQELVPEGDGGRRSSFQGGRARSVSNEPGGWGLEVVSVSLGFSPPSLADSLVPPQGEDGRRSHLFGTSNSGLRFKEDGRRSHLFGTSNKRIEAEGGNKRVFERGGTASPGGVSSFV</sequence>
<gene>
    <name evidence="2" type="ORF">MNBD_ACTINO01-1279</name>
</gene>
<dbReference type="EMBL" id="UOEI01000148">
    <property type="protein sequence ID" value="VAV95439.1"/>
    <property type="molecule type" value="Genomic_DNA"/>
</dbReference>
<feature type="region of interest" description="Disordered" evidence="1">
    <location>
        <begin position="184"/>
        <end position="205"/>
    </location>
</feature>
<feature type="region of interest" description="Disordered" evidence="1">
    <location>
        <begin position="140"/>
        <end position="159"/>
    </location>
</feature>
<reference evidence="2" key="1">
    <citation type="submission" date="2018-06" db="EMBL/GenBank/DDBJ databases">
        <authorList>
            <person name="Zhirakovskaya E."/>
        </authorList>
    </citation>
    <scope>NUCLEOTIDE SEQUENCE</scope>
</reference>
<accession>A0A3B0RU03</accession>
<feature type="region of interest" description="Disordered" evidence="1">
    <location>
        <begin position="77"/>
        <end position="117"/>
    </location>
</feature>
<name>A0A3B0RU03_9ZZZZ</name>
<protein>
    <submittedName>
        <fullName evidence="2">Uncharacterized protein</fullName>
    </submittedName>
</protein>
<proteinExistence type="predicted"/>